<evidence type="ECO:0000313" key="1">
    <source>
        <dbReference type="EMBL" id="AAU82217.1"/>
    </source>
</evidence>
<proteinExistence type="predicted"/>
<sequence>MLCPGTGSEYGYGCRRWCWCWIRREKMEDKKYALPLPRGITTGIVFEAVEKFGLEIGQEEQSEDAFDPRTDLPTKDYVPRIVLWSNSPETLMEAKEYIFKKHEEWINGLEDWRKMRMNKIMKKTRKR</sequence>
<reference evidence="1" key="2">
    <citation type="submission" date="2004-08" db="EMBL/GenBank/DDBJ databases">
        <authorList>
            <person name="Putnam N."/>
            <person name="Detter J.C."/>
            <person name="Richardson P.M."/>
            <person name="Rokhsar D."/>
        </authorList>
    </citation>
    <scope>NUCLEOTIDE SEQUENCE</scope>
</reference>
<dbReference type="AlphaFoldDB" id="Q64EG0"/>
<reference evidence="1" key="1">
    <citation type="journal article" date="2004" name="Science">
        <title>Reverse methanogenesis: testing the hypothesis with environmental genomics.</title>
        <authorList>
            <person name="Hallam S.J."/>
            <person name="Putnam N."/>
            <person name="Preston C.M."/>
            <person name="Detter J.C."/>
            <person name="Rokhsar D."/>
            <person name="Richardson P.M."/>
            <person name="DeLong E.F."/>
        </authorList>
    </citation>
    <scope>NUCLEOTIDE SEQUENCE</scope>
</reference>
<dbReference type="EMBL" id="AY714816">
    <property type="protein sequence ID" value="AAU82217.1"/>
    <property type="molecule type" value="Genomic_DNA"/>
</dbReference>
<organism evidence="1">
    <name type="scientific">Uncultured archaeon GZfos26G2</name>
    <dbReference type="NCBI Taxonomy" id="3386331"/>
    <lineage>
        <taxon>Archaea</taxon>
        <taxon>Methanobacteriati</taxon>
        <taxon>Methanobacteriota</taxon>
        <taxon>Stenosarchaea group</taxon>
        <taxon>Methanomicrobia</taxon>
        <taxon>Candidatus Methanophagales</taxon>
        <taxon>Candidatus Methanophagaceae</taxon>
        <taxon>Candidatus Methanophaga</taxon>
    </lineage>
</organism>
<accession>Q64EG0</accession>
<gene>
    <name evidence="1" type="ORF">GZ11H11_24</name>
</gene>
<protein>
    <submittedName>
        <fullName evidence="1">Uncharacterized protein</fullName>
    </submittedName>
</protein>
<name>Q64EG0_UNCAG</name>